<dbReference type="Proteomes" id="UP001239085">
    <property type="component" value="Unassembled WGS sequence"/>
</dbReference>
<feature type="signal peptide" evidence="3">
    <location>
        <begin position="1"/>
        <end position="30"/>
    </location>
</feature>
<evidence type="ECO:0000313" key="7">
    <source>
        <dbReference type="Proteomes" id="UP001239085"/>
    </source>
</evidence>
<dbReference type="RefSeq" id="WP_307361498.1">
    <property type="nucleotide sequence ID" value="NZ_JAUSXK010000001.1"/>
</dbReference>
<dbReference type="Pfam" id="PF09972">
    <property type="entry name" value="DUF2207"/>
    <property type="match status" value="1"/>
</dbReference>
<evidence type="ECO:0000256" key="3">
    <source>
        <dbReference type="SAM" id="SignalP"/>
    </source>
</evidence>
<feature type="transmembrane region" description="Helical" evidence="2">
    <location>
        <begin position="437"/>
        <end position="459"/>
    </location>
</feature>
<evidence type="ECO:0000256" key="2">
    <source>
        <dbReference type="SAM" id="Phobius"/>
    </source>
</evidence>
<feature type="region of interest" description="Disordered" evidence="1">
    <location>
        <begin position="569"/>
        <end position="604"/>
    </location>
</feature>
<keyword evidence="2" id="KW-0472">Membrane</keyword>
<sequence length="604" mass="64434">MFRRSLPRYLALPVAAVALMFTASGTAASAAEPRTDVDDFAFSSWDAKYEVGIDSDGRATLHVEETRVAEFPEFDQNRGIVAGYPDSYQGAGLGTTIISVRDENGDDVPYEIEEDDGLVYVLTGDDAYVHGSTTYVIEYEMRDVIIAAEGTEVDEFYWDLLPLDSTQDIGEFQAEIIFDGALAAHLTGDSSCYQGPQGSTDTCDLRQDADAFTVSAKDLAAGEGVTVAIALEPGTVTQPSARRPNPATDVLPYAVGGGAVLLSIGGWFATSAMIRSRRRGTGIVVAQYDVPDSMPPLLASAIVPKTKNSLTAQIVHLAVRGLLRLEDLPEEATKKTRRPRLRRLDGPIPDPLDEKALKALFNNTETDIVMKMPKNSAAFAKRMVGLLKAGPKAAEERGLTVRARSRAAQIIQIVSLLALAVMIGLLFWGLISGRASAGPVFLATLLCAILVIISSVVAFKKHTVLTPEGALQLEYLEGVREFIRVAEADRLRMLQSYSGAERRSDGSVDVIHVYERLLPYAILFGQENEWGEVLEVTYAREQQSPGWIDGSAAGIVIRMSALTAATHSSSTYSAPSTGSSSSFGGSSGGGFSGGGGGGGFSGGR</sequence>
<evidence type="ECO:0000256" key="1">
    <source>
        <dbReference type="SAM" id="MobiDB-lite"/>
    </source>
</evidence>
<keyword evidence="3" id="KW-0732">Signal</keyword>
<feature type="chain" id="PRO_5045999283" evidence="3">
    <location>
        <begin position="31"/>
        <end position="604"/>
    </location>
</feature>
<reference evidence="6 7" key="1">
    <citation type="submission" date="2023-07" db="EMBL/GenBank/DDBJ databases">
        <title>Comparative genomics of wheat-associated soil bacteria to identify genetic determinants of phenazine resistance.</title>
        <authorList>
            <person name="Mouncey N."/>
        </authorList>
    </citation>
    <scope>NUCLEOTIDE SEQUENCE [LARGE SCALE GENOMIC DNA]</scope>
    <source>
        <strain evidence="6 7">W2I7</strain>
    </source>
</reference>
<accession>A0ABU0P9V9</accession>
<keyword evidence="7" id="KW-1185">Reference proteome</keyword>
<dbReference type="Pfam" id="PF20990">
    <property type="entry name" value="DUF2207_C"/>
    <property type="match status" value="1"/>
</dbReference>
<keyword evidence="2" id="KW-1133">Transmembrane helix</keyword>
<dbReference type="InterPro" id="IPR018702">
    <property type="entry name" value="DUF2207"/>
</dbReference>
<comment type="caution">
    <text evidence="6">The sequence shown here is derived from an EMBL/GenBank/DDBJ whole genome shotgun (WGS) entry which is preliminary data.</text>
</comment>
<protein>
    <submittedName>
        <fullName evidence="6">Membrane protein YgcG</fullName>
    </submittedName>
</protein>
<dbReference type="EMBL" id="JAUSXK010000001">
    <property type="protein sequence ID" value="MDQ0644119.1"/>
    <property type="molecule type" value="Genomic_DNA"/>
</dbReference>
<evidence type="ECO:0000259" key="5">
    <source>
        <dbReference type="Pfam" id="PF20990"/>
    </source>
</evidence>
<evidence type="ECO:0000259" key="4">
    <source>
        <dbReference type="Pfam" id="PF09972"/>
    </source>
</evidence>
<feature type="compositionally biased region" description="Low complexity" evidence="1">
    <location>
        <begin position="569"/>
        <end position="584"/>
    </location>
</feature>
<feature type="domain" description="Predicted membrane protein YciQ-like C-terminal" evidence="5">
    <location>
        <begin position="288"/>
        <end position="532"/>
    </location>
</feature>
<keyword evidence="2" id="KW-0812">Transmembrane</keyword>
<name>A0ABU0P9V9_9MICO</name>
<feature type="transmembrane region" description="Helical" evidence="2">
    <location>
        <begin position="250"/>
        <end position="269"/>
    </location>
</feature>
<dbReference type="InterPro" id="IPR048389">
    <property type="entry name" value="YciQ-like_C"/>
</dbReference>
<proteinExistence type="predicted"/>
<evidence type="ECO:0000313" key="6">
    <source>
        <dbReference type="EMBL" id="MDQ0644119.1"/>
    </source>
</evidence>
<feature type="compositionally biased region" description="Gly residues" evidence="1">
    <location>
        <begin position="585"/>
        <end position="604"/>
    </location>
</feature>
<feature type="domain" description="DUF2207" evidence="4">
    <location>
        <begin position="49"/>
        <end position="230"/>
    </location>
</feature>
<organism evidence="6 7">
    <name type="scientific">Microbacterium murale</name>
    <dbReference type="NCBI Taxonomy" id="1081040"/>
    <lineage>
        <taxon>Bacteria</taxon>
        <taxon>Bacillati</taxon>
        <taxon>Actinomycetota</taxon>
        <taxon>Actinomycetes</taxon>
        <taxon>Micrococcales</taxon>
        <taxon>Microbacteriaceae</taxon>
        <taxon>Microbacterium</taxon>
    </lineage>
</organism>
<gene>
    <name evidence="6" type="ORF">QFZ46_002279</name>
</gene>
<feature type="transmembrane region" description="Helical" evidence="2">
    <location>
        <begin position="410"/>
        <end position="431"/>
    </location>
</feature>